<gene>
    <name evidence="8" type="ORF">NDN08_000874</name>
</gene>
<dbReference type="GO" id="GO:0008173">
    <property type="term" value="F:RNA methyltransferase activity"/>
    <property type="evidence" value="ECO:0007669"/>
    <property type="project" value="InterPro"/>
</dbReference>
<evidence type="ECO:0000256" key="4">
    <source>
        <dbReference type="ARBA" id="ARBA00022691"/>
    </source>
</evidence>
<protein>
    <recommendedName>
        <fullName evidence="7">tRNA/rRNA methyltransferase SpoU type domain-containing protein</fullName>
    </recommendedName>
</protein>
<dbReference type="InterPro" id="IPR001537">
    <property type="entry name" value="SpoU_MeTrfase"/>
</dbReference>
<feature type="region of interest" description="Disordered" evidence="6">
    <location>
        <begin position="19"/>
        <end position="46"/>
    </location>
</feature>
<dbReference type="Proteomes" id="UP001157974">
    <property type="component" value="Unassembled WGS sequence"/>
</dbReference>
<dbReference type="AlphaFoldDB" id="A0AAV8UPC4"/>
<comment type="caution">
    <text evidence="8">The sequence shown here is derived from an EMBL/GenBank/DDBJ whole genome shotgun (WGS) entry which is preliminary data.</text>
</comment>
<organism evidence="8 9">
    <name type="scientific">Rhodosorus marinus</name>
    <dbReference type="NCBI Taxonomy" id="101924"/>
    <lineage>
        <taxon>Eukaryota</taxon>
        <taxon>Rhodophyta</taxon>
        <taxon>Stylonematophyceae</taxon>
        <taxon>Stylonematales</taxon>
        <taxon>Stylonemataceae</taxon>
        <taxon>Rhodosorus</taxon>
    </lineage>
</organism>
<accession>A0AAV8UPC4</accession>
<evidence type="ECO:0000313" key="9">
    <source>
        <dbReference type="Proteomes" id="UP001157974"/>
    </source>
</evidence>
<evidence type="ECO:0000256" key="6">
    <source>
        <dbReference type="SAM" id="MobiDB-lite"/>
    </source>
</evidence>
<evidence type="ECO:0000313" key="8">
    <source>
        <dbReference type="EMBL" id="KAJ8904353.1"/>
    </source>
</evidence>
<dbReference type="InterPro" id="IPR016914">
    <property type="entry name" value="TrmL"/>
</dbReference>
<feature type="domain" description="tRNA/rRNA methyltransferase SpoU type" evidence="7">
    <location>
        <begin position="60"/>
        <end position="211"/>
    </location>
</feature>
<dbReference type="Gene3D" id="3.40.1280.10">
    <property type="match status" value="1"/>
</dbReference>
<dbReference type="CDD" id="cd18094">
    <property type="entry name" value="SpoU-like_TrmL"/>
    <property type="match status" value="1"/>
</dbReference>
<evidence type="ECO:0000256" key="3">
    <source>
        <dbReference type="ARBA" id="ARBA00022679"/>
    </source>
</evidence>
<dbReference type="EMBL" id="JAMWBK010000006">
    <property type="protein sequence ID" value="KAJ8904353.1"/>
    <property type="molecule type" value="Genomic_DNA"/>
</dbReference>
<dbReference type="Pfam" id="PF00588">
    <property type="entry name" value="SpoU_methylase"/>
    <property type="match status" value="1"/>
</dbReference>
<proteinExistence type="inferred from homology"/>
<dbReference type="GO" id="GO:0003723">
    <property type="term" value="F:RNA binding"/>
    <property type="evidence" value="ECO:0007669"/>
    <property type="project" value="InterPro"/>
</dbReference>
<evidence type="ECO:0000259" key="7">
    <source>
        <dbReference type="Pfam" id="PF00588"/>
    </source>
</evidence>
<keyword evidence="3" id="KW-0808">Transferase</keyword>
<evidence type="ECO:0000256" key="2">
    <source>
        <dbReference type="ARBA" id="ARBA00022603"/>
    </source>
</evidence>
<name>A0AAV8UPC4_9RHOD</name>
<reference evidence="8 9" key="1">
    <citation type="journal article" date="2023" name="Nat. Commun.">
        <title>Origin of minicircular mitochondrial genomes in red algae.</title>
        <authorList>
            <person name="Lee Y."/>
            <person name="Cho C.H."/>
            <person name="Lee Y.M."/>
            <person name="Park S.I."/>
            <person name="Yang J.H."/>
            <person name="West J.A."/>
            <person name="Bhattacharya D."/>
            <person name="Yoon H.S."/>
        </authorList>
    </citation>
    <scope>NUCLEOTIDE SEQUENCE [LARGE SCALE GENOMIC DNA]</scope>
    <source>
        <strain evidence="8 9">CCMP1338</strain>
        <tissue evidence="8">Whole cell</tissue>
    </source>
</reference>
<keyword evidence="9" id="KW-1185">Reference proteome</keyword>
<dbReference type="PANTHER" id="PTHR42971:SF1">
    <property type="entry name" value="TRNA (CYTIDINE(34)-2'-O)-METHYLTRANSFERASE"/>
    <property type="match status" value="1"/>
</dbReference>
<dbReference type="InterPro" id="IPR029028">
    <property type="entry name" value="Alpha/beta_knot_MTases"/>
</dbReference>
<evidence type="ECO:0000256" key="5">
    <source>
        <dbReference type="ARBA" id="ARBA00022694"/>
    </source>
</evidence>
<dbReference type="InterPro" id="IPR029026">
    <property type="entry name" value="tRNA_m1G_MTases_N"/>
</dbReference>
<dbReference type="PANTHER" id="PTHR42971">
    <property type="entry name" value="TRNA (CYTIDINE(34)-2'-O)-METHYLTRANSFERASE"/>
    <property type="match status" value="1"/>
</dbReference>
<keyword evidence="4" id="KW-0949">S-adenosyl-L-methionine</keyword>
<keyword evidence="1" id="KW-0963">Cytoplasm</keyword>
<dbReference type="GO" id="GO:0002130">
    <property type="term" value="P:wobble position ribose methylation"/>
    <property type="evidence" value="ECO:0007669"/>
    <property type="project" value="TreeGrafter"/>
</dbReference>
<keyword evidence="2" id="KW-0489">Methyltransferase</keyword>
<keyword evidence="5" id="KW-0819">tRNA processing</keyword>
<dbReference type="HAMAP" id="MF_01885">
    <property type="entry name" value="tRNA_methyltr_TrmL"/>
    <property type="match status" value="1"/>
</dbReference>
<dbReference type="SUPFAM" id="SSF75217">
    <property type="entry name" value="alpha/beta knot"/>
    <property type="match status" value="1"/>
</dbReference>
<sequence length="219" mass="24429">MSAFVAALGFTRSRQTARCYTAPPSEGGRDYGSGTLPRGPKLSSQKDGAIVSSEDSEPLLHVVFYRPQIHWNTGNIGRTCIGIGGAQLHLVGPIAFSLDEKQVRRAGLDYWQSVDLHLWDSWADFEMKGPYREGCKAESYFFTKYGAESLLDVRFPTDGKTKIVLVFGNETDGLTEIEDQLENRNKVALPMHNQDLMRSYNLSTSASIALWEAYRQLAL</sequence>
<evidence type="ECO:0000256" key="1">
    <source>
        <dbReference type="ARBA" id="ARBA00022490"/>
    </source>
</evidence>